<accession>X6LZE8</accession>
<dbReference type="Pfam" id="PF02138">
    <property type="entry name" value="Beach"/>
    <property type="match status" value="1"/>
</dbReference>
<dbReference type="InterPro" id="IPR050865">
    <property type="entry name" value="BEACH_Domain"/>
</dbReference>
<evidence type="ECO:0000256" key="3">
    <source>
        <dbReference type="SAM" id="MobiDB-lite"/>
    </source>
</evidence>
<proteinExistence type="predicted"/>
<feature type="compositionally biased region" description="Basic and acidic residues" evidence="3">
    <location>
        <begin position="144"/>
        <end position="156"/>
    </location>
</feature>
<dbReference type="InterPro" id="IPR036372">
    <property type="entry name" value="BEACH_dom_sf"/>
</dbReference>
<dbReference type="SMART" id="SM01026">
    <property type="entry name" value="Beach"/>
    <property type="match status" value="1"/>
</dbReference>
<dbReference type="InterPro" id="IPR011993">
    <property type="entry name" value="PH-like_dom_sf"/>
</dbReference>
<dbReference type="GO" id="GO:0008104">
    <property type="term" value="P:intracellular protein localization"/>
    <property type="evidence" value="ECO:0007669"/>
    <property type="project" value="TreeGrafter"/>
</dbReference>
<dbReference type="EMBL" id="ASPP01026286">
    <property type="protein sequence ID" value="ETO07298.1"/>
    <property type="molecule type" value="Genomic_DNA"/>
</dbReference>
<dbReference type="SMART" id="SM00233">
    <property type="entry name" value="PH"/>
    <property type="match status" value="1"/>
</dbReference>
<dbReference type="GO" id="GO:0005829">
    <property type="term" value="C:cytosol"/>
    <property type="evidence" value="ECO:0007669"/>
    <property type="project" value="TreeGrafter"/>
</dbReference>
<keyword evidence="8" id="KW-1185">Reference proteome</keyword>
<keyword evidence="1" id="KW-0853">WD repeat</keyword>
<dbReference type="InterPro" id="IPR000409">
    <property type="entry name" value="BEACH_dom"/>
</dbReference>
<name>X6LZE8_RETFI</name>
<evidence type="ECO:0000256" key="2">
    <source>
        <dbReference type="ARBA" id="ARBA00022737"/>
    </source>
</evidence>
<sequence>FFFFFFFFFFFNFLNFLSKKKKGVEKMGSKQQSGDELLLREKAELIAPMTVIPGVFELYSTRLQFLPDEAHSAENVAGKCNTTAAAVRDQSPTVSSTLSDSESMLVSGEHSFSVGAIETSRVSHYKRSNRNEDEKTIVQDNNDNDQKEQSSRNMTKVRESKCDVYVTVTACGSYTHLGGNRYRVMSAFRDWPLKELTQIVDTRSCHASILDCKPPHLLRIASGISVGNAILDGNTGSGMPLQMVESSPIHWKWRRREISNFEYLMYLNMVAGRTFNDLTQYPVMPWVLKDYTSDAIDLNDTNVYRDLTKPVGALNPKRLEAFVERYNGLLGTSNPDDPKNPDNWMYGTHYSSIGIVLYYLVRMEPFTTCNKIMQGGKLDCADRLFDGVAECFDSCLHVTGDVKELIPEFYYSPEFLVNRNNIVLGKKQNGDILSHVKLPPWARKSALTFVEIMRQALESDYVSDNLHHWIDLIFGYKQRLPEARKCYNLFHPYTYEGNVDIDAIRDPVEKKATLAQIDSFGQTPAQLIKDTELNAVDAPQQDQSDDHKTEGILKKGWMQTEEMSDSGKHIWLRRLFMLHSDLTLRFNVTLKEKKMEKRIIDLRLLQSLKMIGACGFEITVQNKVWKFELKEAADREEWITHIDPISRSVYKNNKNVIVNHFENKVLETFSMSDLVSLVHRKACSTFILRLSIRATTKKKNLN</sequence>
<feature type="chain" id="PRO_5004975342" evidence="4">
    <location>
        <begin position="24"/>
        <end position="702"/>
    </location>
</feature>
<feature type="signal peptide" evidence="4">
    <location>
        <begin position="1"/>
        <end position="23"/>
    </location>
</feature>
<dbReference type="AlphaFoldDB" id="X6LZE8"/>
<dbReference type="OrthoDB" id="26681at2759"/>
<gene>
    <name evidence="7" type="ORF">RFI_30094</name>
</gene>
<keyword evidence="4" id="KW-0732">Signal</keyword>
<protein>
    <submittedName>
        <fullName evidence="7">BEACH domain-containing protein</fullName>
    </submittedName>
</protein>
<dbReference type="Gene3D" id="2.30.29.30">
    <property type="entry name" value="Pleckstrin-homology domain (PH domain)/Phosphotyrosine-binding domain (PTB)"/>
    <property type="match status" value="1"/>
</dbReference>
<evidence type="ECO:0000259" key="6">
    <source>
        <dbReference type="PROSITE" id="PS50197"/>
    </source>
</evidence>
<dbReference type="InterPro" id="IPR001849">
    <property type="entry name" value="PH_domain"/>
</dbReference>
<feature type="region of interest" description="Disordered" evidence="3">
    <location>
        <begin position="123"/>
        <end position="156"/>
    </location>
</feature>
<reference evidence="7 8" key="1">
    <citation type="journal article" date="2013" name="Curr. Biol.">
        <title>The Genome of the Foraminiferan Reticulomyxa filosa.</title>
        <authorList>
            <person name="Glockner G."/>
            <person name="Hulsmann N."/>
            <person name="Schleicher M."/>
            <person name="Noegel A.A."/>
            <person name="Eichinger L."/>
            <person name="Gallinger C."/>
            <person name="Pawlowski J."/>
            <person name="Sierra R."/>
            <person name="Euteneuer U."/>
            <person name="Pillet L."/>
            <person name="Moustafa A."/>
            <person name="Platzer M."/>
            <person name="Groth M."/>
            <person name="Szafranski K."/>
            <person name="Schliwa M."/>
        </authorList>
    </citation>
    <scope>NUCLEOTIDE SEQUENCE [LARGE SCALE GENOMIC DNA]</scope>
</reference>
<dbReference type="SUPFAM" id="SSF50729">
    <property type="entry name" value="PH domain-like"/>
    <property type="match status" value="1"/>
</dbReference>
<dbReference type="PANTHER" id="PTHR13743:SF112">
    <property type="entry name" value="BEACH DOMAIN-CONTAINING PROTEIN"/>
    <property type="match status" value="1"/>
</dbReference>
<dbReference type="FunFam" id="1.10.1540.10:FF:000001">
    <property type="entry name" value="neurobeachin isoform X1"/>
    <property type="match status" value="1"/>
</dbReference>
<dbReference type="PROSITE" id="PS50003">
    <property type="entry name" value="PH_DOMAIN"/>
    <property type="match status" value="1"/>
</dbReference>
<dbReference type="Gene3D" id="1.10.1540.10">
    <property type="entry name" value="BEACH domain"/>
    <property type="match status" value="1"/>
</dbReference>
<dbReference type="PANTHER" id="PTHR13743">
    <property type="entry name" value="BEIGE/BEACH-RELATED"/>
    <property type="match status" value="1"/>
</dbReference>
<dbReference type="GO" id="GO:0016020">
    <property type="term" value="C:membrane"/>
    <property type="evidence" value="ECO:0007669"/>
    <property type="project" value="TreeGrafter"/>
</dbReference>
<evidence type="ECO:0000256" key="4">
    <source>
        <dbReference type="SAM" id="SignalP"/>
    </source>
</evidence>
<dbReference type="GO" id="GO:0019901">
    <property type="term" value="F:protein kinase binding"/>
    <property type="evidence" value="ECO:0007669"/>
    <property type="project" value="TreeGrafter"/>
</dbReference>
<evidence type="ECO:0000259" key="5">
    <source>
        <dbReference type="PROSITE" id="PS50003"/>
    </source>
</evidence>
<evidence type="ECO:0000256" key="1">
    <source>
        <dbReference type="ARBA" id="ARBA00022574"/>
    </source>
</evidence>
<dbReference type="PROSITE" id="PS50197">
    <property type="entry name" value="BEACH"/>
    <property type="match status" value="1"/>
</dbReference>
<dbReference type="Proteomes" id="UP000023152">
    <property type="component" value="Unassembled WGS sequence"/>
</dbReference>
<evidence type="ECO:0000313" key="8">
    <source>
        <dbReference type="Proteomes" id="UP000023152"/>
    </source>
</evidence>
<dbReference type="SUPFAM" id="SSF81837">
    <property type="entry name" value="BEACH domain"/>
    <property type="match status" value="1"/>
</dbReference>
<dbReference type="CDD" id="cd00821">
    <property type="entry name" value="PH"/>
    <property type="match status" value="1"/>
</dbReference>
<dbReference type="CDD" id="cd06071">
    <property type="entry name" value="Beach"/>
    <property type="match status" value="1"/>
</dbReference>
<organism evidence="7 8">
    <name type="scientific">Reticulomyxa filosa</name>
    <dbReference type="NCBI Taxonomy" id="46433"/>
    <lineage>
        <taxon>Eukaryota</taxon>
        <taxon>Sar</taxon>
        <taxon>Rhizaria</taxon>
        <taxon>Retaria</taxon>
        <taxon>Foraminifera</taxon>
        <taxon>Monothalamids</taxon>
        <taxon>Reticulomyxidae</taxon>
        <taxon>Reticulomyxa</taxon>
    </lineage>
</organism>
<feature type="domain" description="PH" evidence="5">
    <location>
        <begin position="551"/>
        <end position="647"/>
    </location>
</feature>
<comment type="caution">
    <text evidence="7">The sequence shown here is derived from an EMBL/GenBank/DDBJ whole genome shotgun (WGS) entry which is preliminary data.</text>
</comment>
<feature type="domain" description="BEACH" evidence="6">
    <location>
        <begin position="238"/>
        <end position="535"/>
    </location>
</feature>
<keyword evidence="2" id="KW-0677">Repeat</keyword>
<evidence type="ECO:0000313" key="7">
    <source>
        <dbReference type="EMBL" id="ETO07298.1"/>
    </source>
</evidence>
<feature type="non-terminal residue" evidence="7">
    <location>
        <position position="1"/>
    </location>
</feature>